<accession>F0WD87</accession>
<name>F0WD87_9STRA</name>
<reference evidence="2" key="1">
    <citation type="journal article" date="2011" name="PLoS Biol.">
        <title>Gene gain and loss during evolution of obligate parasitism in the white rust pathogen of Arabidopsis thaliana.</title>
        <authorList>
            <person name="Kemen E."/>
            <person name="Gardiner A."/>
            <person name="Schultz-Larsen T."/>
            <person name="Kemen A.C."/>
            <person name="Balmuth A.L."/>
            <person name="Robert-Seilaniantz A."/>
            <person name="Bailey K."/>
            <person name="Holub E."/>
            <person name="Studholme D.J."/>
            <person name="Maclean D."/>
            <person name="Jones J.D."/>
        </authorList>
    </citation>
    <scope>NUCLEOTIDE SEQUENCE</scope>
</reference>
<evidence type="ECO:0000256" key="1">
    <source>
        <dbReference type="SAM" id="MobiDB-lite"/>
    </source>
</evidence>
<evidence type="ECO:0000313" key="2">
    <source>
        <dbReference type="EMBL" id="CCA19159.1"/>
    </source>
</evidence>
<reference evidence="2" key="2">
    <citation type="submission" date="2011-02" db="EMBL/GenBank/DDBJ databases">
        <authorList>
            <person name="MacLean D."/>
        </authorList>
    </citation>
    <scope>NUCLEOTIDE SEQUENCE</scope>
</reference>
<proteinExistence type="predicted"/>
<organism evidence="2">
    <name type="scientific">Albugo laibachii Nc14</name>
    <dbReference type="NCBI Taxonomy" id="890382"/>
    <lineage>
        <taxon>Eukaryota</taxon>
        <taxon>Sar</taxon>
        <taxon>Stramenopiles</taxon>
        <taxon>Oomycota</taxon>
        <taxon>Peronosporomycetes</taxon>
        <taxon>Albuginales</taxon>
        <taxon>Albuginaceae</taxon>
        <taxon>Albugo</taxon>
    </lineage>
</organism>
<protein>
    <submittedName>
        <fullName evidence="2">AlNc14C64G4607 protein</fullName>
    </submittedName>
</protein>
<dbReference type="HOGENOM" id="CLU_697203_0_0_1"/>
<dbReference type="AlphaFoldDB" id="F0WD87"/>
<feature type="region of interest" description="Disordered" evidence="1">
    <location>
        <begin position="376"/>
        <end position="396"/>
    </location>
</feature>
<gene>
    <name evidence="2" type="primary">AlNc14C64G4607</name>
    <name evidence="2" type="ORF">ALNC14_053020</name>
</gene>
<dbReference type="EMBL" id="FR824109">
    <property type="protein sequence ID" value="CCA19159.1"/>
    <property type="molecule type" value="Genomic_DNA"/>
</dbReference>
<sequence length="396" mass="45510">MLQYQQRARKRYIHSGVDSDYKETSETSSPWSISIPGTICHWSTNGQLEVTGVQVYRIQRLMGSRCTFLLDCCFAAVPHCRINQLEHDDDTLRSKAISFQISRTMKVAFLPVGALILLQNEDAIAISPTFYEATGIIWLQLTHSSESKITISTTGIFLEALYIRPSTEPRACKETAPSTGITTAINTIKPLFLSRHLFKAIIDTKRYKNLMLTFTSTDANDPQLRIFSDRDSKSLKYYQEDESISKETMESHPLSSHYIPHLLSERYLHALGPFKAMTSIERHKSILHVYDMAEVFFNYGLLWREVPFTAFEKLVEAIFRDVDNVDYAHFPCRSVLHDHAPTIVITFEADRYYINKKKSGREDTAREVRFSSKSYIIEKPNKEESHGRMQPNGKKN</sequence>